<evidence type="ECO:0000313" key="1">
    <source>
        <dbReference type="EMBL" id="RCK69586.1"/>
    </source>
</evidence>
<dbReference type="EMBL" id="QOUI01000005">
    <property type="protein sequence ID" value="RCK69586.1"/>
    <property type="molecule type" value="Genomic_DNA"/>
</dbReference>
<accession>A0A367YUM9</accession>
<sequence>MSRLDRLQRGLDQTLLPSAPATRPALLRIVNGVYTGVYLARRVRMFRRVHRTDPSLFAPVGPVRVLRRPLPPVVADGLLYAGLAADVAFTAGLWHRVTGPAHAALLLWTLSYRNSWSMVFHHDNALVLHTAVLGCTPSADALSVDALHTRAPRPDSWRYGTPGRVMEAVTAASYLVTAIAKVKGPLGWSWVRGESLRSQIAADALRKALLGEQVSSTGTRLYPHTRVFTVLAAGSLALELAAPLALLDRRLARLWSVGVFGLHWGIKVVMGIRFRHHLTGVIYAPSFPLERLLPLGRRLLRRR</sequence>
<protein>
    <recommendedName>
        <fullName evidence="3">HTTM domain-containing protein</fullName>
    </recommendedName>
</protein>
<gene>
    <name evidence="1" type="ORF">DT076_08950</name>
</gene>
<organism evidence="1 2">
    <name type="scientific">Desertihabitans brevis</name>
    <dbReference type="NCBI Taxonomy" id="2268447"/>
    <lineage>
        <taxon>Bacteria</taxon>
        <taxon>Bacillati</taxon>
        <taxon>Actinomycetota</taxon>
        <taxon>Actinomycetes</taxon>
        <taxon>Propionibacteriales</taxon>
        <taxon>Propionibacteriaceae</taxon>
        <taxon>Desertihabitans</taxon>
    </lineage>
</organism>
<dbReference type="RefSeq" id="WP_114126347.1">
    <property type="nucleotide sequence ID" value="NZ_QOUI01000005.1"/>
</dbReference>
<dbReference type="AlphaFoldDB" id="A0A367YUM9"/>
<name>A0A367YUM9_9ACTN</name>
<keyword evidence="2" id="KW-1185">Reference proteome</keyword>
<dbReference type="Proteomes" id="UP000252770">
    <property type="component" value="Unassembled WGS sequence"/>
</dbReference>
<proteinExistence type="predicted"/>
<evidence type="ECO:0000313" key="2">
    <source>
        <dbReference type="Proteomes" id="UP000252770"/>
    </source>
</evidence>
<evidence type="ECO:0008006" key="3">
    <source>
        <dbReference type="Google" id="ProtNLM"/>
    </source>
</evidence>
<comment type="caution">
    <text evidence="1">The sequence shown here is derived from an EMBL/GenBank/DDBJ whole genome shotgun (WGS) entry which is preliminary data.</text>
</comment>
<reference evidence="1 2" key="1">
    <citation type="submission" date="2018-07" db="EMBL/GenBank/DDBJ databases">
        <title>Desertimonas flava gen. nov. sp. nov.</title>
        <authorList>
            <person name="Liu S."/>
        </authorList>
    </citation>
    <scope>NUCLEOTIDE SEQUENCE [LARGE SCALE GENOMIC DNA]</scope>
    <source>
        <strain evidence="1 2">16Sb5-5</strain>
    </source>
</reference>